<organism evidence="2 3">
    <name type="scientific">Paracoccus alcaliphilus</name>
    <dbReference type="NCBI Taxonomy" id="34002"/>
    <lineage>
        <taxon>Bacteria</taxon>
        <taxon>Pseudomonadati</taxon>
        <taxon>Pseudomonadota</taxon>
        <taxon>Alphaproteobacteria</taxon>
        <taxon>Rhodobacterales</taxon>
        <taxon>Paracoccaceae</taxon>
        <taxon>Paracoccus</taxon>
    </lineage>
</organism>
<name>A0A1H8PDP1_9RHOB</name>
<evidence type="ECO:0000313" key="2">
    <source>
        <dbReference type="EMBL" id="SEO39794.1"/>
    </source>
</evidence>
<dbReference type="AlphaFoldDB" id="A0A1H8PDP1"/>
<gene>
    <name evidence="2" type="ORF">SAMN04489859_10908</name>
</gene>
<dbReference type="Proteomes" id="UP000199054">
    <property type="component" value="Unassembled WGS sequence"/>
</dbReference>
<dbReference type="EMBL" id="FODE01000090">
    <property type="protein sequence ID" value="SEO39794.1"/>
    <property type="molecule type" value="Genomic_DNA"/>
</dbReference>
<reference evidence="2 3" key="1">
    <citation type="submission" date="2016-10" db="EMBL/GenBank/DDBJ databases">
        <authorList>
            <person name="de Groot N.N."/>
        </authorList>
    </citation>
    <scope>NUCLEOTIDE SEQUENCE [LARGE SCALE GENOMIC DNA]</scope>
    <source>
        <strain evidence="2 3">DSM 8512</strain>
    </source>
</reference>
<dbReference type="RefSeq" id="WP_170851999.1">
    <property type="nucleotide sequence ID" value="NZ_CP067124.1"/>
</dbReference>
<proteinExistence type="predicted"/>
<sequence length="87" mass="9927">MALRMPSPTKHKKTGAYYLIVHVPADLVRSGMRDRAKESLGTKDPSEAKRRFASRYEALQREWQARRLGPASVPFKLNPVTLRHAPE</sequence>
<dbReference type="InterPro" id="IPR046668">
    <property type="entry name" value="DUF6538"/>
</dbReference>
<dbReference type="Pfam" id="PF20172">
    <property type="entry name" value="DUF6538"/>
    <property type="match status" value="1"/>
</dbReference>
<accession>A0A1H8PDP1</accession>
<feature type="domain" description="DUF6538" evidence="1">
    <location>
        <begin position="11"/>
        <end position="67"/>
    </location>
</feature>
<evidence type="ECO:0000259" key="1">
    <source>
        <dbReference type="Pfam" id="PF20172"/>
    </source>
</evidence>
<keyword evidence="3" id="KW-1185">Reference proteome</keyword>
<evidence type="ECO:0000313" key="3">
    <source>
        <dbReference type="Proteomes" id="UP000199054"/>
    </source>
</evidence>
<protein>
    <recommendedName>
        <fullName evidence="1">DUF6538 domain-containing protein</fullName>
    </recommendedName>
</protein>